<dbReference type="RefSeq" id="XP_062658595.1">
    <property type="nucleotide sequence ID" value="XM_062801779.1"/>
</dbReference>
<reference evidence="4" key="1">
    <citation type="journal article" date="2023" name="Mol. Phylogenet. Evol.">
        <title>Genome-scale phylogeny and comparative genomics of the fungal order Sordariales.</title>
        <authorList>
            <person name="Hensen N."/>
            <person name="Bonometti L."/>
            <person name="Westerberg I."/>
            <person name="Brannstrom I.O."/>
            <person name="Guillou S."/>
            <person name="Cros-Aarteil S."/>
            <person name="Calhoun S."/>
            <person name="Haridas S."/>
            <person name="Kuo A."/>
            <person name="Mondo S."/>
            <person name="Pangilinan J."/>
            <person name="Riley R."/>
            <person name="LaButti K."/>
            <person name="Andreopoulos B."/>
            <person name="Lipzen A."/>
            <person name="Chen C."/>
            <person name="Yan M."/>
            <person name="Daum C."/>
            <person name="Ng V."/>
            <person name="Clum A."/>
            <person name="Steindorff A."/>
            <person name="Ohm R.A."/>
            <person name="Martin F."/>
            <person name="Silar P."/>
            <person name="Natvig D.O."/>
            <person name="Lalanne C."/>
            <person name="Gautier V."/>
            <person name="Ament-Velasquez S.L."/>
            <person name="Kruys A."/>
            <person name="Hutchinson M.I."/>
            <person name="Powell A.J."/>
            <person name="Barry K."/>
            <person name="Miller A.N."/>
            <person name="Grigoriev I.V."/>
            <person name="Debuchy R."/>
            <person name="Gladieux P."/>
            <person name="Hiltunen Thoren M."/>
            <person name="Johannesson H."/>
        </authorList>
    </citation>
    <scope>NUCLEOTIDE SEQUENCE</scope>
    <source>
        <strain evidence="4">CBS 168.71</strain>
    </source>
</reference>
<keyword evidence="1" id="KW-0547">Nucleotide-binding</keyword>
<dbReference type="EMBL" id="JAUEPN010000005">
    <property type="protein sequence ID" value="KAK3295081.1"/>
    <property type="molecule type" value="Genomic_DNA"/>
</dbReference>
<dbReference type="GO" id="GO:0004672">
    <property type="term" value="F:protein kinase activity"/>
    <property type="evidence" value="ECO:0007669"/>
    <property type="project" value="InterPro"/>
</dbReference>
<keyword evidence="1" id="KW-0067">ATP-binding</keyword>
<dbReference type="InterPro" id="IPR011009">
    <property type="entry name" value="Kinase-like_dom_sf"/>
</dbReference>
<dbReference type="GO" id="GO:0005524">
    <property type="term" value="F:ATP binding"/>
    <property type="evidence" value="ECO:0007669"/>
    <property type="project" value="UniProtKB-UniRule"/>
</dbReference>
<feature type="binding site" evidence="1">
    <location>
        <position position="171"/>
    </location>
    <ligand>
        <name>ATP</name>
        <dbReference type="ChEBI" id="CHEBI:30616"/>
    </ligand>
</feature>
<dbReference type="InterPro" id="IPR017441">
    <property type="entry name" value="Protein_kinase_ATP_BS"/>
</dbReference>
<evidence type="ECO:0000259" key="3">
    <source>
        <dbReference type="PROSITE" id="PS50011"/>
    </source>
</evidence>
<organism evidence="4 5">
    <name type="scientific">Chaetomium fimeti</name>
    <dbReference type="NCBI Taxonomy" id="1854472"/>
    <lineage>
        <taxon>Eukaryota</taxon>
        <taxon>Fungi</taxon>
        <taxon>Dikarya</taxon>
        <taxon>Ascomycota</taxon>
        <taxon>Pezizomycotina</taxon>
        <taxon>Sordariomycetes</taxon>
        <taxon>Sordariomycetidae</taxon>
        <taxon>Sordariales</taxon>
        <taxon>Chaetomiaceae</taxon>
        <taxon>Chaetomium</taxon>
    </lineage>
</organism>
<evidence type="ECO:0000313" key="5">
    <source>
        <dbReference type="Proteomes" id="UP001278766"/>
    </source>
</evidence>
<evidence type="ECO:0000313" key="4">
    <source>
        <dbReference type="EMBL" id="KAK3295081.1"/>
    </source>
</evidence>
<dbReference type="InterPro" id="IPR053083">
    <property type="entry name" value="TF_kinase-domain_protein"/>
</dbReference>
<accession>A0AAE0LRF2</accession>
<reference evidence="4" key="2">
    <citation type="submission" date="2023-06" db="EMBL/GenBank/DDBJ databases">
        <authorList>
            <consortium name="Lawrence Berkeley National Laboratory"/>
            <person name="Haridas S."/>
            <person name="Hensen N."/>
            <person name="Bonometti L."/>
            <person name="Westerberg I."/>
            <person name="Brannstrom I.O."/>
            <person name="Guillou S."/>
            <person name="Cros-Aarteil S."/>
            <person name="Calhoun S."/>
            <person name="Kuo A."/>
            <person name="Mondo S."/>
            <person name="Pangilinan J."/>
            <person name="Riley R."/>
            <person name="Labutti K."/>
            <person name="Andreopoulos B."/>
            <person name="Lipzen A."/>
            <person name="Chen C."/>
            <person name="Yanf M."/>
            <person name="Daum C."/>
            <person name="Ng V."/>
            <person name="Clum A."/>
            <person name="Steindorff A."/>
            <person name="Ohm R."/>
            <person name="Martin F."/>
            <person name="Silar P."/>
            <person name="Natvig D."/>
            <person name="Lalanne C."/>
            <person name="Gautier V."/>
            <person name="Ament-Velasquez S.L."/>
            <person name="Kruys A."/>
            <person name="Hutchinson M.I."/>
            <person name="Powell A.J."/>
            <person name="Barry K."/>
            <person name="Miller A.N."/>
            <person name="Grigoriev I.V."/>
            <person name="Debuchy R."/>
            <person name="Gladieux P."/>
            <person name="Thoren M.H."/>
            <person name="Johannesson H."/>
        </authorList>
    </citation>
    <scope>NUCLEOTIDE SEQUENCE</scope>
    <source>
        <strain evidence="4">CBS 168.71</strain>
    </source>
</reference>
<keyword evidence="2" id="KW-0175">Coiled coil</keyword>
<gene>
    <name evidence="4" type="ORF">B0H64DRAFT_362906</name>
</gene>
<evidence type="ECO:0000256" key="2">
    <source>
        <dbReference type="SAM" id="Coils"/>
    </source>
</evidence>
<protein>
    <recommendedName>
        <fullName evidence="3">Protein kinase domain-containing protein</fullName>
    </recommendedName>
</protein>
<feature type="coiled-coil region" evidence="2">
    <location>
        <begin position="2"/>
        <end position="47"/>
    </location>
</feature>
<comment type="caution">
    <text evidence="4">The sequence shown here is derived from an EMBL/GenBank/DDBJ whole genome shotgun (WGS) entry which is preliminary data.</text>
</comment>
<keyword evidence="5" id="KW-1185">Reference proteome</keyword>
<feature type="domain" description="Protein kinase" evidence="3">
    <location>
        <begin position="138"/>
        <end position="520"/>
    </location>
</feature>
<dbReference type="PANTHER" id="PTHR44305">
    <property type="entry name" value="SI:DKEY-192D15.2-RELATED"/>
    <property type="match status" value="1"/>
</dbReference>
<name>A0AAE0LRF2_9PEZI</name>
<sequence>MADKLAERIAQLRQRLADVEEEERRLVQEEEREAAQRIQAAKQLEEDRFLFVKRKLVFSFQKFRTEGRHLTASEIEKGKFYDLNLPKRGRYRGPRLLAGRWKGTHFHWDPDDIGHHWNAEEAKLARQSLQRRLKVHKLHLERTLGWGGNGIASLYRFKPGPNAPVEHFVVKSVINPTESKVSSLKRERERHAVYRGALHIVQSRDLVPAQGRNPASFDELIFLEYLWRGSLHKIICSAAQNQEPFPNRLLWHMFHCAIKGCIAMEYPPSKDDWRDCERDDTGGIIGVVSERIRPDHRALYDQGVRDGTWKDRGNAPGGEGLVHFDIDPQNLLFGGCPIGPPDDPHDHFPVMKVADLGNARNIDASFLRTRNNMWTWREQGKSSFCTPEQFTAEWDWVKNYPDEEVPITEEDANNGILPPAPMEVAGKYSWKTNLYQLALSMVCAITLHLPALPPFPGQIEVVDPRDGVRKRAWSYGAYILEAKYKSVDWKLRHLVAWCLCERPGHRPNMKELLQMVEDYLETKEWGNNDSDEVVHEWLVGNMDIPPPPRSRKEWVDEPVGVGPMP</sequence>
<dbReference type="PROSITE" id="PS00107">
    <property type="entry name" value="PROTEIN_KINASE_ATP"/>
    <property type="match status" value="1"/>
</dbReference>
<dbReference type="Gene3D" id="1.10.510.10">
    <property type="entry name" value="Transferase(Phosphotransferase) domain 1"/>
    <property type="match status" value="1"/>
</dbReference>
<dbReference type="Proteomes" id="UP001278766">
    <property type="component" value="Unassembled WGS sequence"/>
</dbReference>
<dbReference type="AlphaFoldDB" id="A0AAE0LRF2"/>
<dbReference type="PANTHER" id="PTHR44305:SF24">
    <property type="entry name" value="TYROSINE-PROTEIN KINASE C03B1.5-RELATED"/>
    <property type="match status" value="1"/>
</dbReference>
<dbReference type="SUPFAM" id="SSF56112">
    <property type="entry name" value="Protein kinase-like (PK-like)"/>
    <property type="match status" value="1"/>
</dbReference>
<dbReference type="GeneID" id="87838727"/>
<evidence type="ECO:0000256" key="1">
    <source>
        <dbReference type="PROSITE-ProRule" id="PRU10141"/>
    </source>
</evidence>
<dbReference type="PROSITE" id="PS50011">
    <property type="entry name" value="PROTEIN_KINASE_DOM"/>
    <property type="match status" value="1"/>
</dbReference>
<dbReference type="InterPro" id="IPR000719">
    <property type="entry name" value="Prot_kinase_dom"/>
</dbReference>
<proteinExistence type="predicted"/>